<sequence length="379" mass="42823">MTIDATLQSAAAMLQRGDPRGALRLLQPVADGGERHPALFTLIAQSHSEIGDRAAEEVWIDRLLEIAPRHLMGLIRKGDRRWDARDPRSAVSFYQMAAKVGAATPGLPLNMARELQRIARRTEEAGSNFQGHLEDRILSGGVDPAAIGARFAESLDILFQRKQPYFQQPSAFFYPRLPHIQFYERGAFEWAERVEAETDAIRAELVELLKSEAGFKPYVQQEENRPKMDFHDLLDDPNWSAFYLVEHGTMNEAHAARCPRTMAALEALPLTQMRGRTPSVFFSMLRPGARIPPHTGMLNTRLVCHLPLVVPEGCGIRVGNETREWEEGKLLIFDDSIEHEAWNDSAHNRVVLIFDIWRPELSDEERRGIATIFEAIDGV</sequence>
<proteinExistence type="inferred from homology"/>
<evidence type="ECO:0000256" key="3">
    <source>
        <dbReference type="ARBA" id="ARBA00023002"/>
    </source>
</evidence>
<dbReference type="PANTHER" id="PTHR46332">
    <property type="entry name" value="ASPARTATE BETA-HYDROXYLASE DOMAIN-CONTAINING PROTEIN 2"/>
    <property type="match status" value="1"/>
</dbReference>
<dbReference type="AlphaFoldDB" id="A0A1X7GB83"/>
<protein>
    <submittedName>
        <fullName evidence="5">Aspartyl/Asparaginyl beta-hydroxylase</fullName>
    </submittedName>
</protein>
<organism evidence="5 6">
    <name type="scientific">Allosphingosinicella indica</name>
    <dbReference type="NCBI Taxonomy" id="941907"/>
    <lineage>
        <taxon>Bacteria</taxon>
        <taxon>Pseudomonadati</taxon>
        <taxon>Pseudomonadota</taxon>
        <taxon>Alphaproteobacteria</taxon>
        <taxon>Sphingomonadales</taxon>
        <taxon>Sphingomonadaceae</taxon>
        <taxon>Allosphingosinicella</taxon>
    </lineage>
</organism>
<evidence type="ECO:0000313" key="6">
    <source>
        <dbReference type="Proteomes" id="UP000192934"/>
    </source>
</evidence>
<keyword evidence="2" id="KW-0223">Dioxygenase</keyword>
<dbReference type="InterPro" id="IPR027443">
    <property type="entry name" value="IPNS-like_sf"/>
</dbReference>
<dbReference type="Gene3D" id="1.25.40.10">
    <property type="entry name" value="Tetratricopeptide repeat domain"/>
    <property type="match status" value="1"/>
</dbReference>
<dbReference type="InterPro" id="IPR011990">
    <property type="entry name" value="TPR-like_helical_dom_sf"/>
</dbReference>
<dbReference type="Pfam" id="PF05118">
    <property type="entry name" value="Asp_Arg_Hydrox"/>
    <property type="match status" value="1"/>
</dbReference>
<dbReference type="STRING" id="941907.SAMN06295910_1462"/>
<dbReference type="Gene3D" id="2.60.120.330">
    <property type="entry name" value="B-lactam Antibiotic, Isopenicillin N Synthase, Chain"/>
    <property type="match status" value="1"/>
</dbReference>
<accession>A0A1X7GB83</accession>
<dbReference type="EMBL" id="LT840185">
    <property type="protein sequence ID" value="SMF67072.1"/>
    <property type="molecule type" value="Genomic_DNA"/>
</dbReference>
<feature type="domain" description="Aspartyl/asparaginy/proline hydroxylase" evidence="4">
    <location>
        <begin position="196"/>
        <end position="359"/>
    </location>
</feature>
<dbReference type="PANTHER" id="PTHR46332:SF5">
    <property type="entry name" value="ASPARTATE BETA-HYDROXYLASE DOMAIN CONTAINING 2"/>
    <property type="match status" value="1"/>
</dbReference>
<evidence type="ECO:0000259" key="4">
    <source>
        <dbReference type="Pfam" id="PF05118"/>
    </source>
</evidence>
<name>A0A1X7GB83_9SPHN</name>
<evidence type="ECO:0000313" key="5">
    <source>
        <dbReference type="EMBL" id="SMF67072.1"/>
    </source>
</evidence>
<evidence type="ECO:0000256" key="1">
    <source>
        <dbReference type="ARBA" id="ARBA00007730"/>
    </source>
</evidence>
<dbReference type="SUPFAM" id="SSF48452">
    <property type="entry name" value="TPR-like"/>
    <property type="match status" value="1"/>
</dbReference>
<comment type="similarity">
    <text evidence="1">Belongs to the aspartyl/asparaginyl beta-hydroxylase family.</text>
</comment>
<gene>
    <name evidence="5" type="ORF">SAMN06295910_1462</name>
</gene>
<dbReference type="SUPFAM" id="SSF51197">
    <property type="entry name" value="Clavaminate synthase-like"/>
    <property type="match status" value="1"/>
</dbReference>
<dbReference type="OrthoDB" id="21665at2"/>
<reference evidence="6" key="1">
    <citation type="submission" date="2017-04" db="EMBL/GenBank/DDBJ databases">
        <authorList>
            <person name="Varghese N."/>
            <person name="Submissions S."/>
        </authorList>
    </citation>
    <scope>NUCLEOTIDE SEQUENCE [LARGE SCALE GENOMIC DNA]</scope>
    <source>
        <strain evidence="6">Dd16</strain>
    </source>
</reference>
<dbReference type="Proteomes" id="UP000192934">
    <property type="component" value="Chromosome I"/>
</dbReference>
<dbReference type="InterPro" id="IPR007803">
    <property type="entry name" value="Asp/Arg/Pro-Hydrxlase"/>
</dbReference>
<evidence type="ECO:0000256" key="2">
    <source>
        <dbReference type="ARBA" id="ARBA00022964"/>
    </source>
</evidence>
<keyword evidence="6" id="KW-1185">Reference proteome</keyword>
<dbReference type="GO" id="GO:0016020">
    <property type="term" value="C:membrane"/>
    <property type="evidence" value="ECO:0007669"/>
    <property type="project" value="TreeGrafter"/>
</dbReference>
<dbReference type="InterPro" id="IPR051821">
    <property type="entry name" value="Asp/Asn_beta-hydroxylase"/>
</dbReference>
<dbReference type="RefSeq" id="WP_085218190.1">
    <property type="nucleotide sequence ID" value="NZ_LT840185.1"/>
</dbReference>
<dbReference type="GO" id="GO:0051213">
    <property type="term" value="F:dioxygenase activity"/>
    <property type="evidence" value="ECO:0007669"/>
    <property type="project" value="UniProtKB-KW"/>
</dbReference>
<keyword evidence="3" id="KW-0560">Oxidoreductase</keyword>